<evidence type="ECO:0000259" key="3">
    <source>
        <dbReference type="Pfam" id="PF01494"/>
    </source>
</evidence>
<dbReference type="PRINTS" id="PR00420">
    <property type="entry name" value="RNGMNOXGNASE"/>
</dbReference>
<dbReference type="InterPro" id="IPR050493">
    <property type="entry name" value="FAD-dep_Monooxygenase_BioMet"/>
</dbReference>
<comment type="caution">
    <text evidence="4">The sequence shown here is derived from an EMBL/GenBank/DDBJ whole genome shotgun (WGS) entry which is preliminary data.</text>
</comment>
<protein>
    <submittedName>
        <fullName evidence="4">FAD-dependent monooxygenase</fullName>
    </submittedName>
</protein>
<evidence type="ECO:0000256" key="1">
    <source>
        <dbReference type="ARBA" id="ARBA00023002"/>
    </source>
</evidence>
<keyword evidence="1" id="KW-0560">Oxidoreductase</keyword>
<dbReference type="SUPFAM" id="SSF51905">
    <property type="entry name" value="FAD/NAD(P)-binding domain"/>
    <property type="match status" value="1"/>
</dbReference>
<dbReference type="EMBL" id="BAABHS010000011">
    <property type="protein sequence ID" value="GAA4967034.1"/>
    <property type="molecule type" value="Genomic_DNA"/>
</dbReference>
<proteinExistence type="predicted"/>
<dbReference type="GO" id="GO:0004497">
    <property type="term" value="F:monooxygenase activity"/>
    <property type="evidence" value="ECO:0007669"/>
    <property type="project" value="UniProtKB-KW"/>
</dbReference>
<evidence type="ECO:0000313" key="4">
    <source>
        <dbReference type="EMBL" id="GAA4967034.1"/>
    </source>
</evidence>
<dbReference type="Gene3D" id="3.50.50.60">
    <property type="entry name" value="FAD/NAD(P)-binding domain"/>
    <property type="match status" value="1"/>
</dbReference>
<dbReference type="Pfam" id="PF01494">
    <property type="entry name" value="FAD_binding_3"/>
    <property type="match status" value="1"/>
</dbReference>
<feature type="domain" description="FAD-binding" evidence="3">
    <location>
        <begin position="11"/>
        <end position="347"/>
    </location>
</feature>
<evidence type="ECO:0000313" key="5">
    <source>
        <dbReference type="Proteomes" id="UP001500466"/>
    </source>
</evidence>
<dbReference type="InterPro" id="IPR036188">
    <property type="entry name" value="FAD/NAD-bd_sf"/>
</dbReference>
<dbReference type="RefSeq" id="WP_345676406.1">
    <property type="nucleotide sequence ID" value="NZ_BAABHS010000011.1"/>
</dbReference>
<organism evidence="4 5">
    <name type="scientific">Yinghuangia aomiensis</name>
    <dbReference type="NCBI Taxonomy" id="676205"/>
    <lineage>
        <taxon>Bacteria</taxon>
        <taxon>Bacillati</taxon>
        <taxon>Actinomycetota</taxon>
        <taxon>Actinomycetes</taxon>
        <taxon>Kitasatosporales</taxon>
        <taxon>Streptomycetaceae</taxon>
        <taxon>Yinghuangia</taxon>
    </lineage>
</organism>
<sequence>MTSPSTSTPTALVVGAGIGGLAAAAALHGDGWAVTVLERADAVEPVGAGIAVAPNGLRALDTIGVGDRIRALSAIQGAGALRRPDGRILATTSGDAIRERFGDPMVVATRASVVEALLDRLPAGALRLGSAVVDVDPGDAARPAKVATADGAAYAADLVVAGDGIRSAIRGVLFPGHSAPVYAGFTTWRAVVPAPAQAGSTLGETWGRGQVFGAMPLTDGRIYWYATANRPEGEKYADPRAEVLALFGDWHDPIPELVGAASPRDVLHLDVHWSATPLPAFHRGRVALLGDAAHAMTPNLGQGGNQALEDAVDLAALLANRGGDVAAALPAYTALRLPRTTAVVRKSTRMGAMAQWHGRTAVALRDRALRLSARLSPDTAIKPLDDVMAWRPVARA</sequence>
<dbReference type="InterPro" id="IPR002938">
    <property type="entry name" value="FAD-bd"/>
</dbReference>
<dbReference type="PANTHER" id="PTHR13789:SF309">
    <property type="entry name" value="PUTATIVE (AFU_ORTHOLOGUE AFUA_6G14510)-RELATED"/>
    <property type="match status" value="1"/>
</dbReference>
<dbReference type="PANTHER" id="PTHR13789">
    <property type="entry name" value="MONOOXYGENASE"/>
    <property type="match status" value="1"/>
</dbReference>
<keyword evidence="2 4" id="KW-0503">Monooxygenase</keyword>
<evidence type="ECO:0000256" key="2">
    <source>
        <dbReference type="ARBA" id="ARBA00023033"/>
    </source>
</evidence>
<name>A0ABP9HCA2_9ACTN</name>
<accession>A0ABP9HCA2</accession>
<keyword evidence="5" id="KW-1185">Reference proteome</keyword>
<reference evidence="5" key="1">
    <citation type="journal article" date="2019" name="Int. J. Syst. Evol. Microbiol.">
        <title>The Global Catalogue of Microorganisms (GCM) 10K type strain sequencing project: providing services to taxonomists for standard genome sequencing and annotation.</title>
        <authorList>
            <consortium name="The Broad Institute Genomics Platform"/>
            <consortium name="The Broad Institute Genome Sequencing Center for Infectious Disease"/>
            <person name="Wu L."/>
            <person name="Ma J."/>
        </authorList>
    </citation>
    <scope>NUCLEOTIDE SEQUENCE [LARGE SCALE GENOMIC DNA]</scope>
    <source>
        <strain evidence="5">JCM 17986</strain>
    </source>
</reference>
<dbReference type="Proteomes" id="UP001500466">
    <property type="component" value="Unassembled WGS sequence"/>
</dbReference>
<gene>
    <name evidence="4" type="ORF">GCM10023205_34690</name>
</gene>